<accession>A0AAD3DC06</accession>
<dbReference type="AlphaFoldDB" id="A0AAD3DC06"/>
<keyword evidence="1" id="KW-0862">Zinc</keyword>
<name>A0AAD3DC06_9STRA</name>
<evidence type="ECO:0000259" key="3">
    <source>
        <dbReference type="PROSITE" id="PS50966"/>
    </source>
</evidence>
<reference evidence="4 5" key="1">
    <citation type="journal article" date="2021" name="Sci. Rep.">
        <title>The genome of the diatom Chaetoceros tenuissimus carries an ancient integrated fragment of an extant virus.</title>
        <authorList>
            <person name="Hongo Y."/>
            <person name="Kimura K."/>
            <person name="Takaki Y."/>
            <person name="Yoshida Y."/>
            <person name="Baba S."/>
            <person name="Kobayashi G."/>
            <person name="Nagasaki K."/>
            <person name="Hano T."/>
            <person name="Tomaru Y."/>
        </authorList>
    </citation>
    <scope>NUCLEOTIDE SEQUENCE [LARGE SCALE GENOMIC DNA]</scope>
    <source>
        <strain evidence="4 5">NIES-3715</strain>
    </source>
</reference>
<protein>
    <recommendedName>
        <fullName evidence="3">SWIM-type domain-containing protein</fullName>
    </recommendedName>
</protein>
<evidence type="ECO:0000256" key="1">
    <source>
        <dbReference type="PROSITE-ProRule" id="PRU00325"/>
    </source>
</evidence>
<comment type="caution">
    <text evidence="4">The sequence shown here is derived from an EMBL/GenBank/DDBJ whole genome shotgun (WGS) entry which is preliminary data.</text>
</comment>
<dbReference type="EMBL" id="BLLK01000075">
    <property type="protein sequence ID" value="GFH61674.1"/>
    <property type="molecule type" value="Genomic_DNA"/>
</dbReference>
<keyword evidence="1" id="KW-0479">Metal-binding</keyword>
<organism evidence="4 5">
    <name type="scientific">Chaetoceros tenuissimus</name>
    <dbReference type="NCBI Taxonomy" id="426638"/>
    <lineage>
        <taxon>Eukaryota</taxon>
        <taxon>Sar</taxon>
        <taxon>Stramenopiles</taxon>
        <taxon>Ochrophyta</taxon>
        <taxon>Bacillariophyta</taxon>
        <taxon>Coscinodiscophyceae</taxon>
        <taxon>Chaetocerotophycidae</taxon>
        <taxon>Chaetocerotales</taxon>
        <taxon>Chaetocerotaceae</taxon>
        <taxon>Chaetoceros</taxon>
    </lineage>
</organism>
<sequence>MNPTCLETILAVTIDANTTATIVMMLHRFLVFHESCTLENKQRFPKFVCNWMYSWTKSTCDSSAEYETSKELLLSWLVSDEVITHICPIEVSRMIITWMQTSVFPHVADYAFYTRRTDENMENSTCCAIEGTHNALKHNENAVKRTDTLPIYVKKAVDYDLMRLKKVQTMAAERKEKTNLYGYEWANHLCNKGSLLTYNIIQWSEHYVSQFSGCVDGLPEFVVLCDEQTDEDSHILNENTLEAKGKTVANESDHVHEKSYSIPRSYPKYRHSWKVRLVKQNGEFSLVCNCMLLRRVGIPCHHIHTVMKYHLNDWFFGVDWFDYKVEWWRITYTLCYKPPENFTEDEKILFEKLLHLADNDSRLGIQLRPKNSSSVESSIMKHEWDCNKKFGMCVVNGDSLEPLDVVTQGAKSRLKNWKFGKDDDEVPNKMLESRVIDYSEEASNIEVKKVVQSSLTQQRCKKDVLDLVYDICEKVEFAEHPEYFDKLRKSLDRLHTESIDIAMKGKLPVETNVIKTFAGATRHGQQHTQTKRVHSFHTKSEKAKKSKGKRKTNTSPRRGKKVFNITSP</sequence>
<evidence type="ECO:0000313" key="5">
    <source>
        <dbReference type="Proteomes" id="UP001054902"/>
    </source>
</evidence>
<keyword evidence="5" id="KW-1185">Reference proteome</keyword>
<gene>
    <name evidence="4" type="ORF">CTEN210_18150</name>
</gene>
<dbReference type="InterPro" id="IPR007527">
    <property type="entry name" value="Znf_SWIM"/>
</dbReference>
<proteinExistence type="predicted"/>
<evidence type="ECO:0000313" key="4">
    <source>
        <dbReference type="EMBL" id="GFH61674.1"/>
    </source>
</evidence>
<dbReference type="PROSITE" id="PS50966">
    <property type="entry name" value="ZF_SWIM"/>
    <property type="match status" value="1"/>
</dbReference>
<feature type="region of interest" description="Disordered" evidence="2">
    <location>
        <begin position="520"/>
        <end position="568"/>
    </location>
</feature>
<dbReference type="GO" id="GO:0008270">
    <property type="term" value="F:zinc ion binding"/>
    <property type="evidence" value="ECO:0007669"/>
    <property type="project" value="UniProtKB-KW"/>
</dbReference>
<keyword evidence="1" id="KW-0863">Zinc-finger</keyword>
<dbReference type="Proteomes" id="UP001054902">
    <property type="component" value="Unassembled WGS sequence"/>
</dbReference>
<feature type="domain" description="SWIM-type" evidence="3">
    <location>
        <begin position="273"/>
        <end position="311"/>
    </location>
</feature>
<feature type="compositionally biased region" description="Basic residues" evidence="2">
    <location>
        <begin position="544"/>
        <end position="561"/>
    </location>
</feature>
<evidence type="ECO:0000256" key="2">
    <source>
        <dbReference type="SAM" id="MobiDB-lite"/>
    </source>
</evidence>